<sequence>MYLRSCSKIAEADCDVVVFVNDGIRSLGELFNAIEKTLTEFEEVNPTVSESCEVLAFSGHKCKRLIYSPTGKLNTDIADSRNIYDAAYNGLVKAHKLGCRKPLLVLGPLSTGPLDESWMQNDYPVLNAILGALYALYTPLEIREALPKRASKFDTLQVLGASQKVLCIAYAVEEGRRVTRDIAGSDPERMAPIKIVEYLKAEFANTPEIEMVVKKVDGKEYPLMAAVNRAASSVPRHDGRVVHLKYSDKSNVDTTLFLVGKGITYDTGGADVKAGGNMAGMHRDKGGAASVAGFLKTLSLLKPKGLCVQGLLALVRNSIGSDSYVADEIITSRAGRRIRVGNTDAEGRMVMTDLLCEAKELALNSVNPFLFTIATLTGHVVRAYKVYTAIVDNGPARKKHVGTELQKAGDKVSDPAEISTLRREDYEMVKGGTEYEDILQCNNLPSSETPRGHQFPAAFMMAASGLDEHGLDSGKKQIPYTHLDVAGSSGSIGKMPTAAPLSMLVSQYVLPRL</sequence>
<organism evidence="8">
    <name type="scientific">Rodentolepis nana</name>
    <name type="common">Dwarf tapeworm</name>
    <name type="synonym">Hymenolepis nana</name>
    <dbReference type="NCBI Taxonomy" id="102285"/>
    <lineage>
        <taxon>Eukaryota</taxon>
        <taxon>Metazoa</taxon>
        <taxon>Spiralia</taxon>
        <taxon>Lophotrochozoa</taxon>
        <taxon>Platyhelminthes</taxon>
        <taxon>Cestoda</taxon>
        <taxon>Eucestoda</taxon>
        <taxon>Cyclophyllidea</taxon>
        <taxon>Hymenolepididae</taxon>
        <taxon>Rodentolepis</taxon>
    </lineage>
</organism>
<reference evidence="6 7" key="2">
    <citation type="submission" date="2018-11" db="EMBL/GenBank/DDBJ databases">
        <authorList>
            <consortium name="Pathogen Informatics"/>
        </authorList>
    </citation>
    <scope>NUCLEOTIDE SEQUENCE [LARGE SCALE GENOMIC DNA]</scope>
</reference>
<keyword evidence="7" id="KW-1185">Reference proteome</keyword>
<reference evidence="8" key="1">
    <citation type="submission" date="2017-02" db="UniProtKB">
        <authorList>
            <consortium name="WormBaseParasite"/>
        </authorList>
    </citation>
    <scope>IDENTIFICATION</scope>
</reference>
<dbReference type="GO" id="GO:0070006">
    <property type="term" value="F:metalloaminopeptidase activity"/>
    <property type="evidence" value="ECO:0007669"/>
    <property type="project" value="InterPro"/>
</dbReference>
<dbReference type="Proteomes" id="UP000278807">
    <property type="component" value="Unassembled WGS sequence"/>
</dbReference>
<dbReference type="EMBL" id="UZAE01002568">
    <property type="protein sequence ID" value="VDN99861.1"/>
    <property type="molecule type" value="Genomic_DNA"/>
</dbReference>
<evidence type="ECO:0000313" key="7">
    <source>
        <dbReference type="Proteomes" id="UP000278807"/>
    </source>
</evidence>
<dbReference type="Pfam" id="PF00883">
    <property type="entry name" value="Peptidase_M17"/>
    <property type="match status" value="1"/>
</dbReference>
<dbReference type="InterPro" id="IPR000819">
    <property type="entry name" value="Peptidase_M17_C"/>
</dbReference>
<dbReference type="PANTHER" id="PTHR11963">
    <property type="entry name" value="LEUCINE AMINOPEPTIDASE-RELATED"/>
    <property type="match status" value="1"/>
</dbReference>
<dbReference type="SUPFAM" id="SSF53187">
    <property type="entry name" value="Zn-dependent exopeptidases"/>
    <property type="match status" value="1"/>
</dbReference>
<dbReference type="InterPro" id="IPR011356">
    <property type="entry name" value="Leucine_aapep/pepB"/>
</dbReference>
<evidence type="ECO:0000256" key="3">
    <source>
        <dbReference type="ARBA" id="ARBA00022670"/>
    </source>
</evidence>
<dbReference type="WBParaSite" id="HNAJ_0000400401-mRNA-1">
    <property type="protein sequence ID" value="HNAJ_0000400401-mRNA-1"/>
    <property type="gene ID" value="HNAJ_0000400401"/>
</dbReference>
<name>A0A0R3TAB5_RODNA</name>
<accession>A0A0R3TAB5</accession>
<evidence type="ECO:0000259" key="5">
    <source>
        <dbReference type="PROSITE" id="PS00631"/>
    </source>
</evidence>
<dbReference type="PANTHER" id="PTHR11963:SF48">
    <property type="entry name" value="DIPEPTIDASE B, ISOFORM A"/>
    <property type="match status" value="1"/>
</dbReference>
<proteinExistence type="inferred from homology"/>
<keyword evidence="2" id="KW-0031">Aminopeptidase</keyword>
<dbReference type="OrthoDB" id="10041421at2759"/>
<evidence type="ECO:0000256" key="1">
    <source>
        <dbReference type="ARBA" id="ARBA00009528"/>
    </source>
</evidence>
<dbReference type="GO" id="GO:0006508">
    <property type="term" value="P:proteolysis"/>
    <property type="evidence" value="ECO:0007669"/>
    <property type="project" value="UniProtKB-KW"/>
</dbReference>
<evidence type="ECO:0000256" key="2">
    <source>
        <dbReference type="ARBA" id="ARBA00022438"/>
    </source>
</evidence>
<dbReference type="Gene3D" id="3.40.630.10">
    <property type="entry name" value="Zn peptidases"/>
    <property type="match status" value="1"/>
</dbReference>
<evidence type="ECO:0000313" key="6">
    <source>
        <dbReference type="EMBL" id="VDN99861.1"/>
    </source>
</evidence>
<dbReference type="AlphaFoldDB" id="A0A0R3TAB5"/>
<dbReference type="GO" id="GO:0030145">
    <property type="term" value="F:manganese ion binding"/>
    <property type="evidence" value="ECO:0007669"/>
    <property type="project" value="InterPro"/>
</dbReference>
<evidence type="ECO:0000313" key="8">
    <source>
        <dbReference type="WBParaSite" id="HNAJ_0000400401-mRNA-1"/>
    </source>
</evidence>
<gene>
    <name evidence="6" type="ORF">HNAJ_LOCUS4002</name>
</gene>
<protein>
    <submittedName>
        <fullName evidence="8">CYTOSOL_AP domain-containing protein</fullName>
    </submittedName>
</protein>
<feature type="domain" description="Cytosol aminopeptidase" evidence="5">
    <location>
        <begin position="342"/>
        <end position="349"/>
    </location>
</feature>
<dbReference type="PROSITE" id="PS00631">
    <property type="entry name" value="CYTOSOL_AP"/>
    <property type="match status" value="1"/>
</dbReference>
<evidence type="ECO:0000256" key="4">
    <source>
        <dbReference type="ARBA" id="ARBA00022801"/>
    </source>
</evidence>
<dbReference type="PRINTS" id="PR00481">
    <property type="entry name" value="LAMNOPPTDASE"/>
</dbReference>
<dbReference type="GO" id="GO:0005737">
    <property type="term" value="C:cytoplasm"/>
    <property type="evidence" value="ECO:0007669"/>
    <property type="project" value="InterPro"/>
</dbReference>
<keyword evidence="4" id="KW-0378">Hydrolase</keyword>
<dbReference type="STRING" id="102285.A0A0R3TAB5"/>
<comment type="similarity">
    <text evidence="1">Belongs to the peptidase M17 family.</text>
</comment>
<keyword evidence="3" id="KW-0645">Protease</keyword>